<keyword evidence="1" id="KW-0732">Signal</keyword>
<comment type="caution">
    <text evidence="2">The sequence shown here is derived from an EMBL/GenBank/DDBJ whole genome shotgun (WGS) entry which is preliminary data.</text>
</comment>
<name>A0ABN0RRS3_9FLAO</name>
<dbReference type="Proteomes" id="UP000019275">
    <property type="component" value="Unassembled WGS sequence"/>
</dbReference>
<dbReference type="RefSeq" id="WP_034644121.1">
    <property type="nucleotide sequence ID" value="NZ_ARZX01000003.1"/>
</dbReference>
<proteinExistence type="predicted"/>
<protein>
    <recommendedName>
        <fullName evidence="4">Lipoprotein</fullName>
    </recommendedName>
</protein>
<evidence type="ECO:0000256" key="1">
    <source>
        <dbReference type="SAM" id="SignalP"/>
    </source>
</evidence>
<accession>A0ABN0RRS3</accession>
<organism evidence="2 3">
    <name type="scientific">Cellulophaga geojensis KL-A</name>
    <dbReference type="NCBI Taxonomy" id="1328323"/>
    <lineage>
        <taxon>Bacteria</taxon>
        <taxon>Pseudomonadati</taxon>
        <taxon>Bacteroidota</taxon>
        <taxon>Flavobacteriia</taxon>
        <taxon>Flavobacteriales</taxon>
        <taxon>Flavobacteriaceae</taxon>
        <taxon>Cellulophaga</taxon>
    </lineage>
</organism>
<evidence type="ECO:0000313" key="2">
    <source>
        <dbReference type="EMBL" id="EWH14481.1"/>
    </source>
</evidence>
<keyword evidence="3" id="KW-1185">Reference proteome</keyword>
<dbReference type="EMBL" id="ARZX01000003">
    <property type="protein sequence ID" value="EWH14481.1"/>
    <property type="molecule type" value="Genomic_DNA"/>
</dbReference>
<feature type="signal peptide" evidence="1">
    <location>
        <begin position="1"/>
        <end position="19"/>
    </location>
</feature>
<reference evidence="2 3" key="1">
    <citation type="journal article" date="2014" name="Genome Announc.">
        <title>Draft Genome Sequence of the Carrageenan-Degrading Bacterium Cellulophaga sp. Strain KL-A, Isolated from Decaying Marine Algae.</title>
        <authorList>
            <person name="Shan D."/>
            <person name="Ying J."/>
            <person name="Li X."/>
            <person name="Gao Z."/>
            <person name="Wei G."/>
            <person name="Shao Z."/>
        </authorList>
    </citation>
    <scope>NUCLEOTIDE SEQUENCE [LARGE SCALE GENOMIC DNA]</scope>
    <source>
        <strain evidence="2 3">KL-A</strain>
    </source>
</reference>
<evidence type="ECO:0008006" key="4">
    <source>
        <dbReference type="Google" id="ProtNLM"/>
    </source>
</evidence>
<gene>
    <name evidence="2" type="ORF">KLA_03917</name>
</gene>
<feature type="chain" id="PRO_5045782974" description="Lipoprotein" evidence="1">
    <location>
        <begin position="20"/>
        <end position="141"/>
    </location>
</feature>
<evidence type="ECO:0000313" key="3">
    <source>
        <dbReference type="Proteomes" id="UP000019275"/>
    </source>
</evidence>
<sequence length="141" mass="16318">MKKSLSILMLVIVSLSFNACSLDDDDNTNFKYVNLKVLSAEVPEAFEYGERYTIFVTYANPNTCTYFEGFDIHKHQLTEREVYPIGTELIGNDNCQESTEEVEVSFDFEVIYNEDYLFKFWTGQNADGEDQYIEITVPVNQ</sequence>